<gene>
    <name evidence="2" type="ORF">SAMN02745158_02860</name>
</gene>
<dbReference type="Gene3D" id="1.20.58.1290">
    <property type="entry name" value="CarD-like, C-terminal domain"/>
    <property type="match status" value="1"/>
</dbReference>
<dbReference type="InterPro" id="IPR042215">
    <property type="entry name" value="CarD-like_C"/>
</dbReference>
<dbReference type="Proteomes" id="UP000184245">
    <property type="component" value="Unassembled WGS sequence"/>
</dbReference>
<keyword evidence="3" id="KW-1185">Reference proteome</keyword>
<dbReference type="STRING" id="1122155.SAMN02745158_02860"/>
<dbReference type="EMBL" id="FQVI01000016">
    <property type="protein sequence ID" value="SHF20172.1"/>
    <property type="molecule type" value="Genomic_DNA"/>
</dbReference>
<dbReference type="RefSeq" id="WP_072852925.1">
    <property type="nucleotide sequence ID" value="NZ_FQVI01000016.1"/>
</dbReference>
<dbReference type="InterPro" id="IPR003711">
    <property type="entry name" value="CarD-like/TRCF_RID"/>
</dbReference>
<evidence type="ECO:0000313" key="3">
    <source>
        <dbReference type="Proteomes" id="UP000184245"/>
    </source>
</evidence>
<feature type="domain" description="CarD-like/TRCF RNAP-interacting" evidence="1">
    <location>
        <begin position="1"/>
        <end position="111"/>
    </location>
</feature>
<evidence type="ECO:0000313" key="2">
    <source>
        <dbReference type="EMBL" id="SHF20172.1"/>
    </source>
</evidence>
<reference evidence="2 3" key="1">
    <citation type="submission" date="2016-11" db="EMBL/GenBank/DDBJ databases">
        <authorList>
            <person name="Jaros S."/>
            <person name="Januszkiewicz K."/>
            <person name="Wedrychowicz H."/>
        </authorList>
    </citation>
    <scope>NUCLEOTIDE SEQUENCE [LARGE SCALE GENOMIC DNA]</scope>
    <source>
        <strain evidence="2 3">DSM 17459</strain>
    </source>
</reference>
<organism evidence="2 3">
    <name type="scientific">Lactonifactor longoviformis DSM 17459</name>
    <dbReference type="NCBI Taxonomy" id="1122155"/>
    <lineage>
        <taxon>Bacteria</taxon>
        <taxon>Bacillati</taxon>
        <taxon>Bacillota</taxon>
        <taxon>Clostridia</taxon>
        <taxon>Eubacteriales</taxon>
        <taxon>Clostridiaceae</taxon>
        <taxon>Lactonifactor</taxon>
    </lineage>
</organism>
<dbReference type="SUPFAM" id="SSF141259">
    <property type="entry name" value="CarD-like"/>
    <property type="match status" value="1"/>
</dbReference>
<name>A0A1M4ZQU6_9CLOT</name>
<dbReference type="Pfam" id="PF02559">
    <property type="entry name" value="CarD_TRCF_RID"/>
    <property type="match status" value="1"/>
</dbReference>
<dbReference type="SMART" id="SM01058">
    <property type="entry name" value="CarD_TRCF"/>
    <property type="match status" value="1"/>
</dbReference>
<dbReference type="InterPro" id="IPR036101">
    <property type="entry name" value="CarD-like/TRCF_RID_sf"/>
</dbReference>
<dbReference type="Gene3D" id="2.40.10.170">
    <property type="match status" value="1"/>
</dbReference>
<proteinExistence type="predicted"/>
<sequence>MFKVNDFVVYGDRGVYRIASIGQLDFLDSNEKYYSLEPACSDGSTIYVKTSSNKISMRNLISRQKAESYLSELRDLDSLYDKDSRARDREYQGVLKSSECGGCFRMLKGIKQEEHRRLAIGKKLNADDDKNLKRVEKILLGELAVVFNSSVDQVKEKMSVLYEN</sequence>
<dbReference type="AlphaFoldDB" id="A0A1M4ZQU6"/>
<protein>
    <submittedName>
        <fullName evidence="2">Transcriptional regulator, CarD family</fullName>
    </submittedName>
</protein>
<accession>A0A1M4ZQU6</accession>
<dbReference type="OrthoDB" id="9786074at2"/>
<evidence type="ECO:0000259" key="1">
    <source>
        <dbReference type="SMART" id="SM01058"/>
    </source>
</evidence>